<evidence type="ECO:0000313" key="2">
    <source>
        <dbReference type="EMBL" id="ABM27880.1"/>
    </source>
</evidence>
<gene>
    <name evidence="2" type="ordered locus">Dvul_0859</name>
</gene>
<dbReference type="PANTHER" id="PTHR43694:SF1">
    <property type="entry name" value="RIBONUCLEASE J"/>
    <property type="match status" value="1"/>
</dbReference>
<dbReference type="InterPro" id="IPR011108">
    <property type="entry name" value="RMMBL"/>
</dbReference>
<dbReference type="RefSeq" id="WP_011791878.1">
    <property type="nucleotide sequence ID" value="NC_008751.1"/>
</dbReference>
<dbReference type="Gene3D" id="3.60.15.10">
    <property type="entry name" value="Ribonuclease Z/Hydroxyacylglutathione hydrolase-like"/>
    <property type="match status" value="2"/>
</dbReference>
<dbReference type="CDD" id="cd07732">
    <property type="entry name" value="metallo-hydrolase-like_MBL-fold"/>
    <property type="match status" value="1"/>
</dbReference>
<dbReference type="KEGG" id="dvl:Dvul_0859"/>
<evidence type="ECO:0000313" key="3">
    <source>
        <dbReference type="Proteomes" id="UP000009173"/>
    </source>
</evidence>
<proteinExistence type="predicted"/>
<dbReference type="Pfam" id="PF07521">
    <property type="entry name" value="RMMBL"/>
    <property type="match status" value="1"/>
</dbReference>
<protein>
    <submittedName>
        <fullName evidence="2">Beta-lactamase domain protein</fullName>
    </submittedName>
</protein>
<dbReference type="InterPro" id="IPR001279">
    <property type="entry name" value="Metallo-B-lactamas"/>
</dbReference>
<dbReference type="SUPFAM" id="SSF56281">
    <property type="entry name" value="Metallo-hydrolase/oxidoreductase"/>
    <property type="match status" value="1"/>
</dbReference>
<dbReference type="SMART" id="SM00849">
    <property type="entry name" value="Lactamase_B"/>
    <property type="match status" value="1"/>
</dbReference>
<feature type="domain" description="Metallo-beta-lactamase" evidence="1">
    <location>
        <begin position="16"/>
        <end position="195"/>
    </location>
</feature>
<reference evidence="3" key="1">
    <citation type="journal article" date="2009" name="Environ. Microbiol.">
        <title>Contribution of mobile genetic elements to Desulfovibrio vulgaris genome plasticity.</title>
        <authorList>
            <person name="Walker C.B."/>
            <person name="Stolyar S."/>
            <person name="Chivian D."/>
            <person name="Pinel N."/>
            <person name="Gabster J.A."/>
            <person name="Dehal P.S."/>
            <person name="He Z."/>
            <person name="Yang Z.K."/>
            <person name="Yen H.C."/>
            <person name="Zhou J."/>
            <person name="Wall J.D."/>
            <person name="Hazen T.C."/>
            <person name="Arkin A.P."/>
            <person name="Stahl D.A."/>
        </authorList>
    </citation>
    <scope>NUCLEOTIDE SEQUENCE [LARGE SCALE GENOMIC DNA]</scope>
    <source>
        <strain evidence="3">DP4</strain>
    </source>
</reference>
<name>A0A0H3A601_NITV4</name>
<evidence type="ECO:0000259" key="1">
    <source>
        <dbReference type="SMART" id="SM00849"/>
    </source>
</evidence>
<organism evidence="2 3">
    <name type="scientific">Nitratidesulfovibrio vulgaris (strain DP4)</name>
    <name type="common">Desulfovibrio vulgaris</name>
    <dbReference type="NCBI Taxonomy" id="391774"/>
    <lineage>
        <taxon>Bacteria</taxon>
        <taxon>Pseudomonadati</taxon>
        <taxon>Thermodesulfobacteriota</taxon>
        <taxon>Desulfovibrionia</taxon>
        <taxon>Desulfovibrionales</taxon>
        <taxon>Desulfovibrionaceae</taxon>
        <taxon>Nitratidesulfovibrio</taxon>
    </lineage>
</organism>
<dbReference type="HOGENOM" id="CLU_031965_0_0_7"/>
<dbReference type="Proteomes" id="UP000009173">
    <property type="component" value="Chromosome"/>
</dbReference>
<dbReference type="PANTHER" id="PTHR43694">
    <property type="entry name" value="RIBONUCLEASE J"/>
    <property type="match status" value="1"/>
</dbReference>
<sequence length="414" mass="45736">MSDVRITIHRAASEIGGNCIEITTEDGARLILDVGRPLDVPESLEPQLPASLDLSKPVEGVLLSHPHQDHYGLLQQLPTSWPVFSGDAAAKLIRLTSEIIHEPITRSISTWLSGSPFPAGPFRITPLLTDHSAFDAYMIQIEVAGKKILYSGDFRTHGRKKALVERLMASPPENLDALIMEGTNLGSDKPCISESTLEEQFVDLFQKTAGRVFVAWSAQNLDRTVSLYRACKKTGRTLVVDLYTAEVLEMLGEHAKIPQPGWPNLKVVITSRLAEFYRRKGREDVTERMVAHGISAQRLAETPGRWVVMTRGSLLGDYERKGVAPNASDVWVWSMWRGYLEKTPGQGVKAWFDSFGAPSAHLHTSGHASTADLKEFAQKMNPKVLLPVHGTAWTLGMDGFPNIAKLEDGHFVTI</sequence>
<dbReference type="EMBL" id="CP000527">
    <property type="protein sequence ID" value="ABM27880.1"/>
    <property type="molecule type" value="Genomic_DNA"/>
</dbReference>
<dbReference type="InterPro" id="IPR036866">
    <property type="entry name" value="RibonucZ/Hydroxyglut_hydro"/>
</dbReference>
<accession>A0A0H3A601</accession>
<dbReference type="Pfam" id="PF00753">
    <property type="entry name" value="Lactamase_B"/>
    <property type="match status" value="1"/>
</dbReference>
<dbReference type="AlphaFoldDB" id="A0A0H3A601"/>